<proteinExistence type="predicted"/>
<dbReference type="EMBL" id="MH203051">
    <property type="protein sequence ID" value="AWN08704.1"/>
    <property type="molecule type" value="Genomic_DNA"/>
</dbReference>
<gene>
    <name evidence="1" type="ORF">T59_00043c</name>
</gene>
<protein>
    <submittedName>
        <fullName evidence="1">Uncharacterized protein</fullName>
    </submittedName>
</protein>
<name>A0A2U8UX45_9CAUD</name>
<sequence>MGFLKNNREKNVKKLNINSTVQIPATKDVLTFLRSENTQFWHDHVIKNGSTPDVVAFAKKRIEEYKDPEIKDGMITMQLWVAMQTFGPPMILGFTPLFTDILINEKDLK</sequence>
<keyword evidence="2" id="KW-1185">Reference proteome</keyword>
<accession>A0A2U8UX45</accession>
<evidence type="ECO:0000313" key="2">
    <source>
        <dbReference type="Proteomes" id="UP000246269"/>
    </source>
</evidence>
<evidence type="ECO:0000313" key="1">
    <source>
        <dbReference type="EMBL" id="AWN08704.1"/>
    </source>
</evidence>
<reference evidence="1 2" key="1">
    <citation type="submission" date="2018-04" db="EMBL/GenBank/DDBJ databases">
        <title>Looking for novel host receptors of T5-like bacteriophages.</title>
        <authorList>
            <person name="Kulikov E.E."/>
            <person name="Letarov A.V."/>
            <person name="Golomidova A.K."/>
        </authorList>
    </citation>
    <scope>NUCLEOTIDE SEQUENCE [LARGE SCALE GENOMIC DNA]</scope>
</reference>
<organism evidence="1 2">
    <name type="scientific">Escherichia phage Gostya9</name>
    <dbReference type="NCBI Taxonomy" id="2182345"/>
    <lineage>
        <taxon>Viruses</taxon>
        <taxon>Duplodnaviria</taxon>
        <taxon>Heunggongvirae</taxon>
        <taxon>Uroviricota</taxon>
        <taxon>Caudoviricetes</taxon>
        <taxon>Demerecviridae</taxon>
        <taxon>Markadamsvirinae</taxon>
        <taxon>Tequintavirus</taxon>
        <taxon>Tequintavirus gostya9</taxon>
    </lineage>
</organism>
<dbReference type="Proteomes" id="UP000246269">
    <property type="component" value="Segment"/>
</dbReference>